<dbReference type="Pfam" id="PF01248">
    <property type="entry name" value="Ribosomal_L7Ae"/>
    <property type="match status" value="1"/>
</dbReference>
<name>C6LLB5_9FIRM</name>
<feature type="domain" description="Ribosomal protein eL8/eL30/eS12/Gadd45" evidence="1">
    <location>
        <begin position="6"/>
        <end position="93"/>
    </location>
</feature>
<dbReference type="AlphaFoldDB" id="C6LLB5"/>
<dbReference type="OrthoDB" id="9794863at2"/>
<organism evidence="2 3">
    <name type="scientific">Marvinbryantia formatexigens DSM 14469</name>
    <dbReference type="NCBI Taxonomy" id="478749"/>
    <lineage>
        <taxon>Bacteria</taxon>
        <taxon>Bacillati</taxon>
        <taxon>Bacillota</taxon>
        <taxon>Clostridia</taxon>
        <taxon>Lachnospirales</taxon>
        <taxon>Lachnospiraceae</taxon>
        <taxon>Marvinbryantia</taxon>
    </lineage>
</organism>
<evidence type="ECO:0000313" key="3">
    <source>
        <dbReference type="Proteomes" id="UP000005561"/>
    </source>
</evidence>
<evidence type="ECO:0000259" key="1">
    <source>
        <dbReference type="Pfam" id="PF01248"/>
    </source>
</evidence>
<gene>
    <name evidence="2" type="ORF">BRYFOR_09462</name>
</gene>
<dbReference type="STRING" id="168384.SAMN05660368_03517"/>
<dbReference type="RefSeq" id="WP_006864215.1">
    <property type="nucleotide sequence ID" value="NZ_ACCL02000028.1"/>
</dbReference>
<dbReference type="Proteomes" id="UP000005561">
    <property type="component" value="Unassembled WGS sequence"/>
</dbReference>
<keyword evidence="3" id="KW-1185">Reference proteome</keyword>
<reference evidence="2" key="1">
    <citation type="submission" date="2009-07" db="EMBL/GenBank/DDBJ databases">
        <authorList>
            <person name="Weinstock G."/>
            <person name="Sodergren E."/>
            <person name="Clifton S."/>
            <person name="Fulton L."/>
            <person name="Fulton B."/>
            <person name="Courtney L."/>
            <person name="Fronick C."/>
            <person name="Harrison M."/>
            <person name="Strong C."/>
            <person name="Farmer C."/>
            <person name="Delahaunty K."/>
            <person name="Markovic C."/>
            <person name="Hall O."/>
            <person name="Minx P."/>
            <person name="Tomlinson C."/>
            <person name="Mitreva M."/>
            <person name="Nelson J."/>
            <person name="Hou S."/>
            <person name="Wollam A."/>
            <person name="Pepin K.H."/>
            <person name="Johnson M."/>
            <person name="Bhonagiri V."/>
            <person name="Nash W.E."/>
            <person name="Warren W."/>
            <person name="Chinwalla A."/>
            <person name="Mardis E.R."/>
            <person name="Wilson R.K."/>
        </authorList>
    </citation>
    <scope>NUCLEOTIDE SEQUENCE [LARGE SCALE GENOMIC DNA]</scope>
    <source>
        <strain evidence="2">DSM 14469</strain>
    </source>
</reference>
<dbReference type="eggNOG" id="COG1358">
    <property type="taxonomic scope" value="Bacteria"/>
</dbReference>
<evidence type="ECO:0000313" key="2">
    <source>
        <dbReference type="EMBL" id="EET58626.1"/>
    </source>
</evidence>
<protein>
    <recommendedName>
        <fullName evidence="1">Ribosomal protein eL8/eL30/eS12/Gadd45 domain-containing protein</fullName>
    </recommendedName>
</protein>
<proteinExistence type="predicted"/>
<dbReference type="SUPFAM" id="SSF55315">
    <property type="entry name" value="L30e-like"/>
    <property type="match status" value="1"/>
</dbReference>
<dbReference type="InterPro" id="IPR004038">
    <property type="entry name" value="Ribosomal_eL8/eL30/eS12/Gad45"/>
</dbReference>
<dbReference type="Gene3D" id="3.30.1330.30">
    <property type="match status" value="1"/>
</dbReference>
<dbReference type="InterPro" id="IPR029064">
    <property type="entry name" value="Ribosomal_eL30-like_sf"/>
</dbReference>
<accession>C6LLB5</accession>
<comment type="caution">
    <text evidence="2">The sequence shown here is derived from an EMBL/GenBank/DDBJ whole genome shotgun (WGS) entry which is preliminary data.</text>
</comment>
<sequence>MRPNRILSLVGLAAKAGRIRSGEFSTEKAVKAGTAHLVLISGDASENTRKKFQNMCTFYEVPFYLYGTKQELGTAIGKEMRSSLAVTDAGLSDAIMKELANRDERR</sequence>
<dbReference type="EMBL" id="ACCL02000028">
    <property type="protein sequence ID" value="EET58626.1"/>
    <property type="molecule type" value="Genomic_DNA"/>
</dbReference>